<dbReference type="Proteomes" id="UP001056120">
    <property type="component" value="Linkage Group LG17"/>
</dbReference>
<keyword evidence="2" id="KW-1185">Reference proteome</keyword>
<organism evidence="1 2">
    <name type="scientific">Smallanthus sonchifolius</name>
    <dbReference type="NCBI Taxonomy" id="185202"/>
    <lineage>
        <taxon>Eukaryota</taxon>
        <taxon>Viridiplantae</taxon>
        <taxon>Streptophyta</taxon>
        <taxon>Embryophyta</taxon>
        <taxon>Tracheophyta</taxon>
        <taxon>Spermatophyta</taxon>
        <taxon>Magnoliopsida</taxon>
        <taxon>eudicotyledons</taxon>
        <taxon>Gunneridae</taxon>
        <taxon>Pentapetalae</taxon>
        <taxon>asterids</taxon>
        <taxon>campanulids</taxon>
        <taxon>Asterales</taxon>
        <taxon>Asteraceae</taxon>
        <taxon>Asteroideae</taxon>
        <taxon>Heliantheae alliance</taxon>
        <taxon>Millerieae</taxon>
        <taxon>Smallanthus</taxon>
    </lineage>
</organism>
<name>A0ACB9EW68_9ASTR</name>
<evidence type="ECO:0000313" key="1">
    <source>
        <dbReference type="EMBL" id="KAI3763082.1"/>
    </source>
</evidence>
<accession>A0ACB9EW68</accession>
<gene>
    <name evidence="1" type="ORF">L1987_53532</name>
</gene>
<reference evidence="1 2" key="2">
    <citation type="journal article" date="2022" name="Mol. Ecol. Resour.">
        <title>The genomes of chicory, endive, great burdock and yacon provide insights into Asteraceae paleo-polyploidization history and plant inulin production.</title>
        <authorList>
            <person name="Fan W."/>
            <person name="Wang S."/>
            <person name="Wang H."/>
            <person name="Wang A."/>
            <person name="Jiang F."/>
            <person name="Liu H."/>
            <person name="Zhao H."/>
            <person name="Xu D."/>
            <person name="Zhang Y."/>
        </authorList>
    </citation>
    <scope>NUCLEOTIDE SEQUENCE [LARGE SCALE GENOMIC DNA]</scope>
    <source>
        <strain evidence="2">cv. Yunnan</strain>
        <tissue evidence="1">Leaves</tissue>
    </source>
</reference>
<evidence type="ECO:0000313" key="2">
    <source>
        <dbReference type="Proteomes" id="UP001056120"/>
    </source>
</evidence>
<comment type="caution">
    <text evidence="1">The sequence shown here is derived from an EMBL/GenBank/DDBJ whole genome shotgun (WGS) entry which is preliminary data.</text>
</comment>
<protein>
    <submittedName>
        <fullName evidence="1">Uncharacterized protein</fullName>
    </submittedName>
</protein>
<reference evidence="2" key="1">
    <citation type="journal article" date="2022" name="Mol. Ecol. Resour.">
        <title>The genomes of chicory, endive, great burdock and yacon provide insights into Asteraceae palaeo-polyploidization history and plant inulin production.</title>
        <authorList>
            <person name="Fan W."/>
            <person name="Wang S."/>
            <person name="Wang H."/>
            <person name="Wang A."/>
            <person name="Jiang F."/>
            <person name="Liu H."/>
            <person name="Zhao H."/>
            <person name="Xu D."/>
            <person name="Zhang Y."/>
        </authorList>
    </citation>
    <scope>NUCLEOTIDE SEQUENCE [LARGE SCALE GENOMIC DNA]</scope>
    <source>
        <strain evidence="2">cv. Yunnan</strain>
    </source>
</reference>
<dbReference type="EMBL" id="CM042034">
    <property type="protein sequence ID" value="KAI3763082.1"/>
    <property type="molecule type" value="Genomic_DNA"/>
</dbReference>
<sequence length="85" mass="9778">MRFLYQSISTDGITTDERGRYAEFGCKTLIEDGFEKPGLIALFDVDDALTAPRKVMDMEHERILHSQLSFSNRYININSVTFLMP</sequence>
<proteinExistence type="predicted"/>